<keyword evidence="5" id="KW-0408">Iron</keyword>
<organism evidence="9 10">
    <name type="scientific">Paraburkholderia acidisoli</name>
    <dbReference type="NCBI Taxonomy" id="2571748"/>
    <lineage>
        <taxon>Bacteria</taxon>
        <taxon>Pseudomonadati</taxon>
        <taxon>Pseudomonadota</taxon>
        <taxon>Betaproteobacteria</taxon>
        <taxon>Burkholderiales</taxon>
        <taxon>Burkholderiaceae</taxon>
        <taxon>Paraburkholderia</taxon>
    </lineage>
</organism>
<dbReference type="GO" id="GO:0046872">
    <property type="term" value="F:metal ion binding"/>
    <property type="evidence" value="ECO:0007669"/>
    <property type="project" value="UniProtKB-KW"/>
</dbReference>
<dbReference type="Proteomes" id="UP000433577">
    <property type="component" value="Chromosome 2"/>
</dbReference>
<keyword evidence="3" id="KW-0479">Metal-binding</keyword>
<dbReference type="AlphaFoldDB" id="A0A7Z2GLW6"/>
<evidence type="ECO:0000313" key="9">
    <source>
        <dbReference type="EMBL" id="QGZ64212.1"/>
    </source>
</evidence>
<keyword evidence="10" id="KW-1185">Reference proteome</keyword>
<evidence type="ECO:0000256" key="2">
    <source>
        <dbReference type="ARBA" id="ARBA00022617"/>
    </source>
</evidence>
<keyword evidence="1" id="KW-0004">4Fe-4S</keyword>
<dbReference type="OrthoDB" id="7459360at2"/>
<dbReference type="InterPro" id="IPR005117">
    <property type="entry name" value="NiRdtase/SiRdtase_haem-b_fer"/>
</dbReference>
<keyword evidence="6" id="KW-0411">Iron-sulfur</keyword>
<evidence type="ECO:0000259" key="8">
    <source>
        <dbReference type="Pfam" id="PF03460"/>
    </source>
</evidence>
<evidence type="ECO:0000256" key="3">
    <source>
        <dbReference type="ARBA" id="ARBA00022723"/>
    </source>
</evidence>
<dbReference type="InterPro" id="IPR045854">
    <property type="entry name" value="NO2/SO3_Rdtase_4Fe4S_sf"/>
</dbReference>
<dbReference type="Gene3D" id="3.30.413.10">
    <property type="entry name" value="Sulfite Reductase Hemoprotein, domain 1"/>
    <property type="match status" value="2"/>
</dbReference>
<evidence type="ECO:0000256" key="4">
    <source>
        <dbReference type="ARBA" id="ARBA00023002"/>
    </source>
</evidence>
<dbReference type="PANTHER" id="PTHR32439:SF9">
    <property type="entry name" value="BLR3264 PROTEIN"/>
    <property type="match status" value="1"/>
</dbReference>
<dbReference type="NCBIfam" id="TIGR02435">
    <property type="entry name" value="CobG"/>
    <property type="match status" value="1"/>
</dbReference>
<dbReference type="Gene3D" id="3.90.480.10">
    <property type="entry name" value="Sulfite Reductase Hemoprotein,Domain 2"/>
    <property type="match status" value="1"/>
</dbReference>
<dbReference type="PANTHER" id="PTHR32439">
    <property type="entry name" value="FERREDOXIN--NITRITE REDUCTASE, CHLOROPLASTIC"/>
    <property type="match status" value="1"/>
</dbReference>
<dbReference type="Pfam" id="PF01077">
    <property type="entry name" value="NIR_SIR"/>
    <property type="match status" value="1"/>
</dbReference>
<dbReference type="InterPro" id="IPR012798">
    <property type="entry name" value="Cbl_synth_CobG-like"/>
</dbReference>
<proteinExistence type="predicted"/>
<evidence type="ECO:0000313" key="10">
    <source>
        <dbReference type="Proteomes" id="UP000433577"/>
    </source>
</evidence>
<evidence type="ECO:0000256" key="6">
    <source>
        <dbReference type="ARBA" id="ARBA00023014"/>
    </source>
</evidence>
<gene>
    <name evidence="9" type="primary">cobG</name>
    <name evidence="9" type="ORF">FAZ98_21025</name>
</gene>
<sequence length="482" mass="49984">MPLKPDSTLTSAADAAIRPSACPGLVRVVAARDGGICRVRLPGGVLRAAAARALAAAALTHARGVLELTNRANVQIRGVRASEEAALSAALIAAGLGPHGLHGADTASTRAQTCVADELRNVMQSPLAGLDPHAHDTAPLAAALIDMLQGEPRFAALSPKFALLLDGGERLAERAHPHDIWLAALPREAEDAGQAHYALGLAGCPGETPLGTLAASDICATVRALLHAFLDFADNDSRIQRMRDIAATNAMNATNAMDALLERARGHAGFALAPYRRDEATRPRATATNAALRLGAHALQPDGSGYVGAQPALGRIEAATLNALATLAQTHGDGTLRVTPWQGLLMPNVSAQAMPAVLAAFDALGLVVTRAHPLARLIACAGSPGCAKSHADTKADAHRLAALLPHDANAAEVHLSGCERSCAAAHRATFTLLACAPGHYDLYRRDDVDEKAARFGRLVAPNLTIEAAAPLLARRTRSNTDV</sequence>
<dbReference type="SUPFAM" id="SSF56014">
    <property type="entry name" value="Nitrite and sulphite reductase 4Fe-4S domain-like"/>
    <property type="match status" value="2"/>
</dbReference>
<feature type="domain" description="Nitrite/Sulfite reductase ferredoxin-like" evidence="8">
    <location>
        <begin position="300"/>
        <end position="363"/>
    </location>
</feature>
<dbReference type="GO" id="GO:0051539">
    <property type="term" value="F:4 iron, 4 sulfur cluster binding"/>
    <property type="evidence" value="ECO:0007669"/>
    <property type="project" value="UniProtKB-KW"/>
</dbReference>
<dbReference type="KEGG" id="pacs:FAZ98_21025"/>
<name>A0A7Z2GLW6_9BURK</name>
<evidence type="ECO:0000256" key="1">
    <source>
        <dbReference type="ARBA" id="ARBA00022485"/>
    </source>
</evidence>
<dbReference type="GO" id="GO:0043818">
    <property type="term" value="F:precorrin-3B synthase activity"/>
    <property type="evidence" value="ECO:0007669"/>
    <property type="project" value="UniProtKB-EC"/>
</dbReference>
<dbReference type="InterPro" id="IPR036136">
    <property type="entry name" value="Nit/Sulf_reduc_fer-like_dom_sf"/>
</dbReference>
<keyword evidence="4 9" id="KW-0560">Oxidoreductase</keyword>
<keyword evidence="2" id="KW-0349">Heme</keyword>
<feature type="domain" description="Nitrite/sulphite reductase 4Fe-4S" evidence="7">
    <location>
        <begin position="117"/>
        <end position="238"/>
    </location>
</feature>
<dbReference type="Pfam" id="PF03460">
    <property type="entry name" value="NIR_SIR_ferr"/>
    <property type="match status" value="2"/>
</dbReference>
<dbReference type="GO" id="GO:0020037">
    <property type="term" value="F:heme binding"/>
    <property type="evidence" value="ECO:0007669"/>
    <property type="project" value="InterPro"/>
</dbReference>
<dbReference type="SUPFAM" id="SSF55124">
    <property type="entry name" value="Nitrite/Sulfite reductase N-terminal domain-like"/>
    <property type="match status" value="2"/>
</dbReference>
<evidence type="ECO:0000256" key="5">
    <source>
        <dbReference type="ARBA" id="ARBA00023004"/>
    </source>
</evidence>
<feature type="domain" description="Nitrite/Sulfite reductase ferredoxin-like" evidence="8">
    <location>
        <begin position="32"/>
        <end position="93"/>
    </location>
</feature>
<accession>A0A7Z2GLW6</accession>
<dbReference type="InterPro" id="IPR051329">
    <property type="entry name" value="NIR_SIR_4Fe-4S"/>
</dbReference>
<dbReference type="EMBL" id="CP046914">
    <property type="protein sequence ID" value="QGZ64212.1"/>
    <property type="molecule type" value="Genomic_DNA"/>
</dbReference>
<evidence type="ECO:0000259" key="7">
    <source>
        <dbReference type="Pfam" id="PF01077"/>
    </source>
</evidence>
<protein>
    <submittedName>
        <fullName evidence="9">Precorrin-3B synthase</fullName>
        <ecNumber evidence="9">1.14.13.83</ecNumber>
    </submittedName>
</protein>
<reference evidence="9 10" key="1">
    <citation type="submission" date="2019-12" db="EMBL/GenBank/DDBJ databases">
        <title>Paraburkholderia acidiphila 7Q-K02 sp. nov and Paraburkholderia acidisoli DHF22 sp. nov., two strains isolated from forest soil.</title>
        <authorList>
            <person name="Gao Z."/>
            <person name="Qiu L."/>
        </authorList>
    </citation>
    <scope>NUCLEOTIDE SEQUENCE [LARGE SCALE GENOMIC DNA]</scope>
    <source>
        <strain evidence="9 10">DHF22</strain>
    </source>
</reference>
<dbReference type="EC" id="1.14.13.83" evidence="9"/>
<dbReference type="InterPro" id="IPR006067">
    <property type="entry name" value="NO2/SO3_Rdtase_4Fe4S_dom"/>
</dbReference>